<dbReference type="InterPro" id="IPR006204">
    <property type="entry name" value="GHMP_kinase_N_dom"/>
</dbReference>
<comment type="catalytic activity">
    <reaction evidence="9">
        <text>4-CDP-2-C-methyl-D-erythritol + ATP = 4-CDP-2-C-methyl-D-erythritol 2-phosphate + ADP + H(+)</text>
        <dbReference type="Rhea" id="RHEA:18437"/>
        <dbReference type="ChEBI" id="CHEBI:15378"/>
        <dbReference type="ChEBI" id="CHEBI:30616"/>
        <dbReference type="ChEBI" id="CHEBI:57823"/>
        <dbReference type="ChEBI" id="CHEBI:57919"/>
        <dbReference type="ChEBI" id="CHEBI:456216"/>
        <dbReference type="EC" id="2.7.1.148"/>
    </reaction>
</comment>
<evidence type="ECO:0000256" key="7">
    <source>
        <dbReference type="ARBA" id="ARBA00022840"/>
    </source>
</evidence>
<evidence type="ECO:0000256" key="5">
    <source>
        <dbReference type="ARBA" id="ARBA00022741"/>
    </source>
</evidence>
<dbReference type="Proteomes" id="UP000502706">
    <property type="component" value="Chromosome"/>
</dbReference>
<dbReference type="PANTHER" id="PTHR43527">
    <property type="entry name" value="4-DIPHOSPHOCYTIDYL-2-C-METHYL-D-ERYTHRITOL KINASE, CHLOROPLASTIC"/>
    <property type="match status" value="1"/>
</dbReference>
<proteinExistence type="inferred from homology"/>
<evidence type="ECO:0000256" key="9">
    <source>
        <dbReference type="HAMAP-Rule" id="MF_00061"/>
    </source>
</evidence>
<evidence type="ECO:0000256" key="1">
    <source>
        <dbReference type="ARBA" id="ARBA00009684"/>
    </source>
</evidence>
<dbReference type="GO" id="GO:0016114">
    <property type="term" value="P:terpenoid biosynthetic process"/>
    <property type="evidence" value="ECO:0007669"/>
    <property type="project" value="UniProtKB-UniRule"/>
</dbReference>
<accession>A0A6G8PYS8</accession>
<dbReference type="PIRSF" id="PIRSF010376">
    <property type="entry name" value="IspE"/>
    <property type="match status" value="1"/>
</dbReference>
<keyword evidence="9" id="KW-0414">Isoprene biosynthesis</keyword>
<organism evidence="12 13">
    <name type="scientific">Rubrobacter marinus</name>
    <dbReference type="NCBI Taxonomy" id="2653852"/>
    <lineage>
        <taxon>Bacteria</taxon>
        <taxon>Bacillati</taxon>
        <taxon>Actinomycetota</taxon>
        <taxon>Rubrobacteria</taxon>
        <taxon>Rubrobacterales</taxon>
        <taxon>Rubrobacteraceae</taxon>
        <taxon>Rubrobacter</taxon>
    </lineage>
</organism>
<dbReference type="Pfam" id="PF08544">
    <property type="entry name" value="GHMP_kinases_C"/>
    <property type="match status" value="1"/>
</dbReference>
<evidence type="ECO:0000313" key="12">
    <source>
        <dbReference type="EMBL" id="QIN79404.1"/>
    </source>
</evidence>
<evidence type="ECO:0000256" key="2">
    <source>
        <dbReference type="ARBA" id="ARBA00012052"/>
    </source>
</evidence>
<dbReference type="SUPFAM" id="SSF55060">
    <property type="entry name" value="GHMP Kinase, C-terminal domain"/>
    <property type="match status" value="1"/>
</dbReference>
<dbReference type="PANTHER" id="PTHR43527:SF2">
    <property type="entry name" value="4-DIPHOSPHOCYTIDYL-2-C-METHYL-D-ERYTHRITOL KINASE, CHLOROPLASTIC"/>
    <property type="match status" value="1"/>
</dbReference>
<feature type="domain" description="GHMP kinase N-terminal" evidence="10">
    <location>
        <begin position="74"/>
        <end position="151"/>
    </location>
</feature>
<dbReference type="InterPro" id="IPR020568">
    <property type="entry name" value="Ribosomal_Su5_D2-typ_SF"/>
</dbReference>
<keyword evidence="13" id="KW-1185">Reference proteome</keyword>
<protein>
    <recommendedName>
        <fullName evidence="3 9">4-diphosphocytidyl-2-C-methyl-D-erythritol kinase</fullName>
        <shortName evidence="9">CMK</shortName>
        <ecNumber evidence="2 9">2.7.1.148</ecNumber>
    </recommendedName>
    <alternativeName>
        <fullName evidence="8 9">4-(cytidine-5'-diphospho)-2-C-methyl-D-erythritol kinase</fullName>
    </alternativeName>
</protein>
<dbReference type="InterPro" id="IPR014721">
    <property type="entry name" value="Ribsml_uS5_D2-typ_fold_subgr"/>
</dbReference>
<dbReference type="EMBL" id="CP045121">
    <property type="protein sequence ID" value="QIN79404.1"/>
    <property type="molecule type" value="Genomic_DNA"/>
</dbReference>
<feature type="domain" description="GHMP kinase C-terminal" evidence="11">
    <location>
        <begin position="205"/>
        <end position="277"/>
    </location>
</feature>
<dbReference type="SUPFAM" id="SSF54211">
    <property type="entry name" value="Ribosomal protein S5 domain 2-like"/>
    <property type="match status" value="1"/>
</dbReference>
<evidence type="ECO:0000259" key="11">
    <source>
        <dbReference type="Pfam" id="PF08544"/>
    </source>
</evidence>
<dbReference type="GO" id="GO:0005524">
    <property type="term" value="F:ATP binding"/>
    <property type="evidence" value="ECO:0007669"/>
    <property type="project" value="UniProtKB-UniRule"/>
</dbReference>
<dbReference type="UniPathway" id="UPA00056">
    <property type="reaction ID" value="UER00094"/>
</dbReference>
<feature type="active site" evidence="9">
    <location>
        <position position="16"/>
    </location>
</feature>
<comment type="pathway">
    <text evidence="9">Isoprenoid biosynthesis; isopentenyl diphosphate biosynthesis via DXP pathway; isopentenyl diphosphate from 1-deoxy-D-xylulose 5-phosphate: step 3/6.</text>
</comment>
<dbReference type="Pfam" id="PF00288">
    <property type="entry name" value="GHMP_kinases_N"/>
    <property type="match status" value="1"/>
</dbReference>
<evidence type="ECO:0000256" key="8">
    <source>
        <dbReference type="ARBA" id="ARBA00032554"/>
    </source>
</evidence>
<dbReference type="InterPro" id="IPR036554">
    <property type="entry name" value="GHMP_kinase_C_sf"/>
</dbReference>
<dbReference type="Gene3D" id="3.30.230.10">
    <property type="match status" value="1"/>
</dbReference>
<keyword evidence="5 9" id="KW-0547">Nucleotide-binding</keyword>
<dbReference type="InterPro" id="IPR013750">
    <property type="entry name" value="GHMP_kinase_C_dom"/>
</dbReference>
<gene>
    <name evidence="9 12" type="primary">ispE</name>
    <name evidence="12" type="ORF">GBA65_13785</name>
</gene>
<evidence type="ECO:0000256" key="6">
    <source>
        <dbReference type="ARBA" id="ARBA00022777"/>
    </source>
</evidence>
<comment type="function">
    <text evidence="9">Catalyzes the phosphorylation of the position 2 hydroxy group of 4-diphosphocytidyl-2C-methyl-D-erythritol.</text>
</comment>
<dbReference type="AlphaFoldDB" id="A0A6G8PYS8"/>
<keyword evidence="4 9" id="KW-0808">Transferase</keyword>
<reference evidence="12 13" key="1">
    <citation type="submission" date="2019-10" db="EMBL/GenBank/DDBJ databases">
        <title>Rubrobacter sp nov SCSIO 52915 isolated from a deep-sea sediment in the South China Sea.</title>
        <authorList>
            <person name="Chen R.W."/>
        </authorList>
    </citation>
    <scope>NUCLEOTIDE SEQUENCE [LARGE SCALE GENOMIC DNA]</scope>
    <source>
        <strain evidence="12 13">SCSIO 52915</strain>
    </source>
</reference>
<evidence type="ECO:0000256" key="3">
    <source>
        <dbReference type="ARBA" id="ARBA00017473"/>
    </source>
</evidence>
<dbReference type="KEGG" id="rmar:GBA65_13785"/>
<evidence type="ECO:0000259" key="10">
    <source>
        <dbReference type="Pfam" id="PF00288"/>
    </source>
</evidence>
<comment type="similarity">
    <text evidence="1 9">Belongs to the GHMP kinase family. IspE subfamily.</text>
</comment>
<evidence type="ECO:0000256" key="4">
    <source>
        <dbReference type="ARBA" id="ARBA00022679"/>
    </source>
</evidence>
<dbReference type="HAMAP" id="MF_00061">
    <property type="entry name" value="IspE"/>
    <property type="match status" value="1"/>
</dbReference>
<name>A0A6G8PYS8_9ACTN</name>
<feature type="binding site" evidence="9">
    <location>
        <begin position="101"/>
        <end position="111"/>
    </location>
    <ligand>
        <name>ATP</name>
        <dbReference type="ChEBI" id="CHEBI:30616"/>
    </ligand>
</feature>
<feature type="active site" evidence="9">
    <location>
        <position position="143"/>
    </location>
</feature>
<dbReference type="RefSeq" id="WP_166397067.1">
    <property type="nucleotide sequence ID" value="NZ_CP045121.1"/>
</dbReference>
<sequence length="309" mass="32044">MGDPMTGALRLRAFAKVNYALEVRGVRADGYHDISTILQSISLCDELEIERSDEGFELRVEPEGASIGPNDKNTVCLAWKLLREATGEELPVRVRLRKSVPAGAGLGGGSADAAAALVGLNEMFGLGLGDGELRGIGVRIGADVPFCIGGGTALGEGVGEVLTPLPAPPEHHLVVAKPDRGAETARIYKAYDERPGEEWPSIAPALDALRAGDLGGLVRSLGNDLAPVTETLVPEVGELREGLSRAGALGAIMSGSGTAVYGLFGSEAAARGARRGILAPFARVCRPVASGVEVLRERAPSRASRRPGG</sequence>
<keyword evidence="7 9" id="KW-0067">ATP-binding</keyword>
<evidence type="ECO:0000313" key="13">
    <source>
        <dbReference type="Proteomes" id="UP000502706"/>
    </source>
</evidence>
<dbReference type="NCBIfam" id="TIGR00154">
    <property type="entry name" value="ispE"/>
    <property type="match status" value="1"/>
</dbReference>
<dbReference type="Gene3D" id="3.30.70.890">
    <property type="entry name" value="GHMP kinase, C-terminal domain"/>
    <property type="match status" value="1"/>
</dbReference>
<dbReference type="GO" id="GO:0050515">
    <property type="term" value="F:4-(cytidine 5'-diphospho)-2-C-methyl-D-erythritol kinase activity"/>
    <property type="evidence" value="ECO:0007669"/>
    <property type="project" value="UniProtKB-UniRule"/>
</dbReference>
<dbReference type="GO" id="GO:0019288">
    <property type="term" value="P:isopentenyl diphosphate biosynthetic process, methylerythritol 4-phosphate pathway"/>
    <property type="evidence" value="ECO:0007669"/>
    <property type="project" value="UniProtKB-UniRule"/>
</dbReference>
<keyword evidence="6 9" id="KW-0418">Kinase</keyword>
<dbReference type="EC" id="2.7.1.148" evidence="2 9"/>
<dbReference type="InterPro" id="IPR004424">
    <property type="entry name" value="IspE"/>
</dbReference>